<keyword evidence="2" id="KW-1185">Reference proteome</keyword>
<organism evidence="1 2">
    <name type="scientific">Peptoclostridium litorale DSM 5388</name>
    <dbReference type="NCBI Taxonomy" id="1121324"/>
    <lineage>
        <taxon>Bacteria</taxon>
        <taxon>Bacillati</taxon>
        <taxon>Bacillota</taxon>
        <taxon>Clostridia</taxon>
        <taxon>Peptostreptococcales</taxon>
        <taxon>Peptoclostridiaceae</taxon>
        <taxon>Peptoclostridium</taxon>
    </lineage>
</organism>
<dbReference type="AlphaFoldDB" id="A0A069RP80"/>
<dbReference type="Pfam" id="PF11185">
    <property type="entry name" value="DUF2971"/>
    <property type="match status" value="1"/>
</dbReference>
<name>A0A069RP80_PEPLI</name>
<accession>A0A069RP80</accession>
<protein>
    <recommendedName>
        <fullName evidence="3">DUF2971 domain-containing protein</fullName>
    </recommendedName>
</protein>
<gene>
    <name evidence="1" type="ORF">CLIT_8c01510</name>
</gene>
<evidence type="ECO:0008006" key="3">
    <source>
        <dbReference type="Google" id="ProtNLM"/>
    </source>
</evidence>
<sequence>MTRYEDFMKNEEIREFWNSNLNNRCICLPKGNLYHYTSANVLASIMQNQTFWVTKSNFMNDLSEIDYASKLFLERLECSKLNKEDRREFKESFESARDKGLFDNIYVFCLSGNQDSLPMWNYYGKNDGYNIGVSPELVADLANLEYIKKKTFKNSNFTESEGKKCVEINTHEKVSFKHIIKANYVLYDKDKQIKIFDLLLEEINFLIENGKDVKQMLDLLVDFIPFMKHSSYHNEEEYRILIQLKPAGSNPLKLNKIQKYRVFNGALIPYISLKLNNPEYFKSIGIGPCNLNSLSLVGIEDLVATYPSKLEIGKSKVPSRF</sequence>
<proteinExistence type="predicted"/>
<comment type="caution">
    <text evidence="1">The sequence shown here is derived from an EMBL/GenBank/DDBJ whole genome shotgun (WGS) entry which is preliminary data.</text>
</comment>
<dbReference type="EMBL" id="JJMM01000008">
    <property type="protein sequence ID" value="KDR95982.1"/>
    <property type="molecule type" value="Genomic_DNA"/>
</dbReference>
<dbReference type="InterPro" id="IPR021352">
    <property type="entry name" value="DUF2971"/>
</dbReference>
<evidence type="ECO:0000313" key="2">
    <source>
        <dbReference type="Proteomes" id="UP000027946"/>
    </source>
</evidence>
<dbReference type="eggNOG" id="ENOG50330U0">
    <property type="taxonomic scope" value="Bacteria"/>
</dbReference>
<evidence type="ECO:0000313" key="1">
    <source>
        <dbReference type="EMBL" id="KDR95982.1"/>
    </source>
</evidence>
<reference evidence="1 2" key="1">
    <citation type="submission" date="2014-03" db="EMBL/GenBank/DDBJ databases">
        <title>Genome sequence of Clostridium litorale W6, DSM 5388.</title>
        <authorList>
            <person name="Poehlein A."/>
            <person name="Jagirdar A."/>
            <person name="Khonsari B."/>
            <person name="Chibani C.M."/>
            <person name="Gutierrez Gutierrez D.A."/>
            <person name="Davydova E."/>
            <person name="Alghaithi H.S."/>
            <person name="Nair K.P."/>
            <person name="Dhamotharan K."/>
            <person name="Chandran L."/>
            <person name="G W."/>
            <person name="Daniel R."/>
        </authorList>
    </citation>
    <scope>NUCLEOTIDE SEQUENCE [LARGE SCALE GENOMIC DNA]</scope>
    <source>
        <strain evidence="1 2">W6</strain>
    </source>
</reference>
<dbReference type="RefSeq" id="WP_038263206.1">
    <property type="nucleotide sequence ID" value="NZ_FSRH01000008.1"/>
</dbReference>
<dbReference type="OrthoDB" id="3034312at2"/>
<dbReference type="Proteomes" id="UP000027946">
    <property type="component" value="Unassembled WGS sequence"/>
</dbReference>